<dbReference type="Proteomes" id="UP000033475">
    <property type="component" value="Unassembled WGS sequence"/>
</dbReference>
<dbReference type="RefSeq" id="WP_011270398.1">
    <property type="nucleotide sequence ID" value="NZ_LANQ01000001.1"/>
</dbReference>
<feature type="compositionally biased region" description="Polar residues" evidence="1">
    <location>
        <begin position="35"/>
        <end position="47"/>
    </location>
</feature>
<reference evidence="2 3" key="1">
    <citation type="submission" date="2015-01" db="EMBL/GenBank/DDBJ databases">
        <title>Genome Sequencing of Rickettsiales.</title>
        <authorList>
            <person name="Daugherty S.C."/>
            <person name="Su Q."/>
            <person name="Abolude K."/>
            <person name="Beier-Sexton M."/>
            <person name="Carlyon J.A."/>
            <person name="Carter R."/>
            <person name="Day N.P."/>
            <person name="Dumler S.J."/>
            <person name="Dyachenko V."/>
            <person name="Godinez A."/>
            <person name="Kurtti T.J."/>
            <person name="Lichay M."/>
            <person name="Mullins K.E."/>
            <person name="Ott S."/>
            <person name="Pappas-Brown V."/>
            <person name="Paris D.H."/>
            <person name="Patel P."/>
            <person name="Richards A.L."/>
            <person name="Sadzewicz L."/>
            <person name="Sears K."/>
            <person name="Seidman D."/>
            <person name="Sengamalay N."/>
            <person name="Stenos J."/>
            <person name="Tallon L.J."/>
            <person name="Vincent G."/>
            <person name="Fraser C.M."/>
            <person name="Munderloh U."/>
            <person name="Dunning-Hotopp J.C."/>
        </authorList>
    </citation>
    <scope>NUCLEOTIDE SEQUENCE [LARGE SCALE GENOMIC DNA]</scope>
    <source>
        <strain evidence="2 3">Pedreira</strain>
    </source>
</reference>
<accession>A0A0F3MRU0</accession>
<proteinExistence type="predicted"/>
<sequence>MYNYTAYVKRSNDKPKKQENTEIVDNTTPEDHPPQTLNDNTNETQPIQTPLNQNSFEITNNIENNKAENMRDTMMLKQEEIENFISDMLKDKNFIDLINKDSEKYESIIDGNNKAIIILGQEKEDLNLIANFLKDGKLILESNEYGDWDFSKKI</sequence>
<comment type="caution">
    <text evidence="2">The sequence shown here is derived from an EMBL/GenBank/DDBJ whole genome shotgun (WGS) entry which is preliminary data.</text>
</comment>
<name>A0A0F3MRU0_RICFI</name>
<gene>
    <name evidence="2" type="ORF">RFEPED_0893</name>
</gene>
<evidence type="ECO:0000256" key="1">
    <source>
        <dbReference type="SAM" id="MobiDB-lite"/>
    </source>
</evidence>
<feature type="compositionally biased region" description="Basic and acidic residues" evidence="1">
    <location>
        <begin position="10"/>
        <end position="20"/>
    </location>
</feature>
<feature type="region of interest" description="Disordered" evidence="1">
    <location>
        <begin position="1"/>
        <end position="47"/>
    </location>
</feature>
<dbReference type="EMBL" id="LANQ01000001">
    <property type="protein sequence ID" value="KJV58508.1"/>
    <property type="molecule type" value="Genomic_DNA"/>
</dbReference>
<dbReference type="PATRIC" id="fig|1359196.3.peg.866"/>
<dbReference type="AlphaFoldDB" id="A0A0F3MRU0"/>
<organism evidence="2 3">
    <name type="scientific">Rickettsia felis str. Pedreira</name>
    <dbReference type="NCBI Taxonomy" id="1359196"/>
    <lineage>
        <taxon>Bacteria</taxon>
        <taxon>Pseudomonadati</taxon>
        <taxon>Pseudomonadota</taxon>
        <taxon>Alphaproteobacteria</taxon>
        <taxon>Rickettsiales</taxon>
        <taxon>Rickettsiaceae</taxon>
        <taxon>Rickettsieae</taxon>
        <taxon>Rickettsia</taxon>
        <taxon>spotted fever group</taxon>
    </lineage>
</organism>
<evidence type="ECO:0000313" key="3">
    <source>
        <dbReference type="Proteomes" id="UP000033475"/>
    </source>
</evidence>
<protein>
    <submittedName>
        <fullName evidence="2">Uncharacterized protein</fullName>
    </submittedName>
</protein>
<evidence type="ECO:0000313" key="2">
    <source>
        <dbReference type="EMBL" id="KJV58508.1"/>
    </source>
</evidence>